<dbReference type="CDD" id="cd04187">
    <property type="entry name" value="DPM1_like_bac"/>
    <property type="match status" value="1"/>
</dbReference>
<name>X1IRC6_9ZZZZ</name>
<evidence type="ECO:0000256" key="1">
    <source>
        <dbReference type="ARBA" id="ARBA00022475"/>
    </source>
</evidence>
<feature type="domain" description="Glycosyltransferase 2-like" evidence="9">
    <location>
        <begin position="36"/>
        <end position="162"/>
    </location>
</feature>
<dbReference type="Gene3D" id="3.90.550.10">
    <property type="entry name" value="Spore Coat Polysaccharide Biosynthesis Protein SpsA, Chain A"/>
    <property type="match status" value="1"/>
</dbReference>
<protein>
    <recommendedName>
        <fullName evidence="9">Glycosyltransferase 2-like domain-containing protein</fullName>
    </recommendedName>
</protein>
<evidence type="ECO:0000256" key="8">
    <source>
        <dbReference type="SAM" id="MobiDB-lite"/>
    </source>
</evidence>
<evidence type="ECO:0000256" key="6">
    <source>
        <dbReference type="ARBA" id="ARBA00022989"/>
    </source>
</evidence>
<evidence type="ECO:0000313" key="10">
    <source>
        <dbReference type="EMBL" id="GAH68659.1"/>
    </source>
</evidence>
<dbReference type="AlphaFoldDB" id="X1IRC6"/>
<sequence length="172" mass="18762">MTREEKAADARNDGDDELSPGEGAPVAAPEDDVVISVVIPAYDEEESIGECVREVEQVLGRLGQAHEIVLVDDGSTDGTFEVLREQREKVPCIRALRFAENCGQTAAFDAGFKAARGRIVVTMDADLQNDPADIPRLVELLGEWDVVCGVREKRRDSLVRRASGRTANAVRN</sequence>
<evidence type="ECO:0000256" key="7">
    <source>
        <dbReference type="ARBA" id="ARBA00023136"/>
    </source>
</evidence>
<dbReference type="EMBL" id="BARU01034876">
    <property type="protein sequence ID" value="GAH68659.1"/>
    <property type="molecule type" value="Genomic_DNA"/>
</dbReference>
<dbReference type="Pfam" id="PF00535">
    <property type="entry name" value="Glycos_transf_2"/>
    <property type="match status" value="1"/>
</dbReference>
<dbReference type="GO" id="GO:0009103">
    <property type="term" value="P:lipopolysaccharide biosynthetic process"/>
    <property type="evidence" value="ECO:0007669"/>
    <property type="project" value="UniProtKB-KW"/>
</dbReference>
<keyword evidence="2" id="KW-0328">Glycosyltransferase</keyword>
<feature type="compositionally biased region" description="Basic and acidic residues" evidence="8">
    <location>
        <begin position="1"/>
        <end position="13"/>
    </location>
</feature>
<dbReference type="GO" id="GO:0005886">
    <property type="term" value="C:plasma membrane"/>
    <property type="evidence" value="ECO:0007669"/>
    <property type="project" value="TreeGrafter"/>
</dbReference>
<dbReference type="InterPro" id="IPR029044">
    <property type="entry name" value="Nucleotide-diphossugar_trans"/>
</dbReference>
<reference evidence="10" key="1">
    <citation type="journal article" date="2014" name="Front. Microbiol.">
        <title>High frequency of phylogenetically diverse reductive dehalogenase-homologous genes in deep subseafloor sedimentary metagenomes.</title>
        <authorList>
            <person name="Kawai M."/>
            <person name="Futagami T."/>
            <person name="Toyoda A."/>
            <person name="Takaki Y."/>
            <person name="Nishi S."/>
            <person name="Hori S."/>
            <person name="Arai W."/>
            <person name="Tsubouchi T."/>
            <person name="Morono Y."/>
            <person name="Uchiyama I."/>
            <person name="Ito T."/>
            <person name="Fujiyama A."/>
            <person name="Inagaki F."/>
            <person name="Takami H."/>
        </authorList>
    </citation>
    <scope>NUCLEOTIDE SEQUENCE</scope>
    <source>
        <strain evidence="10">Expedition CK06-06</strain>
    </source>
</reference>
<keyword evidence="1" id="KW-1003">Cell membrane</keyword>
<keyword evidence="3" id="KW-0808">Transferase</keyword>
<dbReference type="PANTHER" id="PTHR48090:SF3">
    <property type="entry name" value="UNDECAPRENYL-PHOSPHATE 4-DEOXY-4-FORMAMIDO-L-ARABINOSE TRANSFERASE"/>
    <property type="match status" value="1"/>
</dbReference>
<organism evidence="10">
    <name type="scientific">marine sediment metagenome</name>
    <dbReference type="NCBI Taxonomy" id="412755"/>
    <lineage>
        <taxon>unclassified sequences</taxon>
        <taxon>metagenomes</taxon>
        <taxon>ecological metagenomes</taxon>
    </lineage>
</organism>
<keyword evidence="6" id="KW-1133">Transmembrane helix</keyword>
<dbReference type="SUPFAM" id="SSF53448">
    <property type="entry name" value="Nucleotide-diphospho-sugar transferases"/>
    <property type="match status" value="1"/>
</dbReference>
<dbReference type="GO" id="GO:0016757">
    <property type="term" value="F:glycosyltransferase activity"/>
    <property type="evidence" value="ECO:0007669"/>
    <property type="project" value="UniProtKB-KW"/>
</dbReference>
<proteinExistence type="predicted"/>
<dbReference type="InterPro" id="IPR001173">
    <property type="entry name" value="Glyco_trans_2-like"/>
</dbReference>
<evidence type="ECO:0000256" key="2">
    <source>
        <dbReference type="ARBA" id="ARBA00022676"/>
    </source>
</evidence>
<feature type="region of interest" description="Disordered" evidence="8">
    <location>
        <begin position="1"/>
        <end position="29"/>
    </location>
</feature>
<keyword evidence="5" id="KW-0448">Lipopolysaccharide biosynthesis</keyword>
<keyword evidence="7" id="KW-0472">Membrane</keyword>
<dbReference type="PANTHER" id="PTHR48090">
    <property type="entry name" value="UNDECAPRENYL-PHOSPHATE 4-DEOXY-4-FORMAMIDO-L-ARABINOSE TRANSFERASE-RELATED"/>
    <property type="match status" value="1"/>
</dbReference>
<evidence type="ECO:0000256" key="5">
    <source>
        <dbReference type="ARBA" id="ARBA00022985"/>
    </source>
</evidence>
<evidence type="ECO:0000259" key="9">
    <source>
        <dbReference type="Pfam" id="PF00535"/>
    </source>
</evidence>
<keyword evidence="4" id="KW-0812">Transmembrane</keyword>
<gene>
    <name evidence="10" type="ORF">S03H2_54685</name>
</gene>
<dbReference type="InterPro" id="IPR050256">
    <property type="entry name" value="Glycosyltransferase_2"/>
</dbReference>
<feature type="non-terminal residue" evidence="10">
    <location>
        <position position="172"/>
    </location>
</feature>
<comment type="caution">
    <text evidence="10">The sequence shown here is derived from an EMBL/GenBank/DDBJ whole genome shotgun (WGS) entry which is preliminary data.</text>
</comment>
<accession>X1IRC6</accession>
<evidence type="ECO:0000256" key="4">
    <source>
        <dbReference type="ARBA" id="ARBA00022692"/>
    </source>
</evidence>
<evidence type="ECO:0000256" key="3">
    <source>
        <dbReference type="ARBA" id="ARBA00022679"/>
    </source>
</evidence>